<dbReference type="InterPro" id="IPR002397">
    <property type="entry name" value="Cyt_P450_B"/>
</dbReference>
<dbReference type="GO" id="GO:0004497">
    <property type="term" value="F:monooxygenase activity"/>
    <property type="evidence" value="ECO:0007669"/>
    <property type="project" value="UniProtKB-KW"/>
</dbReference>
<keyword evidence="3 7" id="KW-0479">Metal-binding</keyword>
<name>A0A7W2I2X9_9CORY</name>
<dbReference type="PANTHER" id="PTHR46696:SF1">
    <property type="entry name" value="CYTOCHROME P450 YJIB-RELATED"/>
    <property type="match status" value="1"/>
</dbReference>
<accession>A0A7W2I2X9</accession>
<evidence type="ECO:0000256" key="7">
    <source>
        <dbReference type="RuleBase" id="RU000461"/>
    </source>
</evidence>
<gene>
    <name evidence="8" type="ORF">H0193_01685</name>
</gene>
<evidence type="ECO:0000256" key="3">
    <source>
        <dbReference type="ARBA" id="ARBA00022723"/>
    </source>
</evidence>
<evidence type="ECO:0000256" key="1">
    <source>
        <dbReference type="ARBA" id="ARBA00010617"/>
    </source>
</evidence>
<dbReference type="Pfam" id="PF00067">
    <property type="entry name" value="p450"/>
    <property type="match status" value="1"/>
</dbReference>
<dbReference type="Gene3D" id="1.10.630.10">
    <property type="entry name" value="Cytochrome P450"/>
    <property type="match status" value="1"/>
</dbReference>
<dbReference type="PRINTS" id="PR00359">
    <property type="entry name" value="BP450"/>
</dbReference>
<evidence type="ECO:0000256" key="4">
    <source>
        <dbReference type="ARBA" id="ARBA00023002"/>
    </source>
</evidence>
<keyword evidence="4 7" id="KW-0560">Oxidoreductase</keyword>
<dbReference type="InterPro" id="IPR017972">
    <property type="entry name" value="Cyt_P450_CS"/>
</dbReference>
<evidence type="ECO:0000256" key="6">
    <source>
        <dbReference type="ARBA" id="ARBA00023033"/>
    </source>
</evidence>
<dbReference type="InterPro" id="IPR001128">
    <property type="entry name" value="Cyt_P450"/>
</dbReference>
<dbReference type="GO" id="GO:0005506">
    <property type="term" value="F:iron ion binding"/>
    <property type="evidence" value="ECO:0007669"/>
    <property type="project" value="InterPro"/>
</dbReference>
<evidence type="ECO:0000256" key="5">
    <source>
        <dbReference type="ARBA" id="ARBA00023004"/>
    </source>
</evidence>
<keyword evidence="6 7" id="KW-0503">Monooxygenase</keyword>
<dbReference type="InterPro" id="IPR036396">
    <property type="entry name" value="Cyt_P450_sf"/>
</dbReference>
<evidence type="ECO:0000313" key="9">
    <source>
        <dbReference type="Proteomes" id="UP000523682"/>
    </source>
</evidence>
<dbReference type="GO" id="GO:0020037">
    <property type="term" value="F:heme binding"/>
    <property type="evidence" value="ECO:0007669"/>
    <property type="project" value="InterPro"/>
</dbReference>
<sequence length="379" mass="41122">MSRTEIPQTTLAGAEPRAVGDALLRDGAKLARDGKEVVVTGNALAREVAENPEQFSSGVSRFLQLPNGLDGEKHTEMRALIDRYLAAEEVEQLDPVFRKIARQLAEEALSNGEVDAVGDLGAQYAVRAMTAWLGWPSELDDTLIAWVADNNAATRSGELERTAAVAERFDDIIRSVVQPLQDSPDDSVTSRLVSDDSFGRRLEFEEVVSVLRNWTAGDLSSMAYCIGVVLDALIERPELQDRLAGGVSQKEFTAIADEILRADSPFVSNRRVTTCPVSLDGHDLPEGQRVRIHWTAANRDPETFADPDGFEPETNADENLVWGAGPHACPGKTLSIVELQAFTEELLAVAELSSAGQGEREVHPVGGWASLPVRLTARG</sequence>
<organism evidence="8 9">
    <name type="scientific">Corynebacterium haemomassiliense</name>
    <dbReference type="NCBI Taxonomy" id="2754726"/>
    <lineage>
        <taxon>Bacteria</taxon>
        <taxon>Bacillati</taxon>
        <taxon>Actinomycetota</taxon>
        <taxon>Actinomycetes</taxon>
        <taxon>Mycobacteriales</taxon>
        <taxon>Corynebacteriaceae</taxon>
        <taxon>Corynebacterium</taxon>
    </lineage>
</organism>
<protein>
    <submittedName>
        <fullName evidence="8">Cytochrome P450</fullName>
    </submittedName>
</protein>
<dbReference type="AlphaFoldDB" id="A0A7W2I2X9"/>
<dbReference type="PANTHER" id="PTHR46696">
    <property type="entry name" value="P450, PUTATIVE (EUROFUNG)-RELATED"/>
    <property type="match status" value="1"/>
</dbReference>
<evidence type="ECO:0000256" key="2">
    <source>
        <dbReference type="ARBA" id="ARBA00022617"/>
    </source>
</evidence>
<dbReference type="Proteomes" id="UP000523682">
    <property type="component" value="Unassembled WGS sequence"/>
</dbReference>
<keyword evidence="9" id="KW-1185">Reference proteome</keyword>
<reference evidence="8 9" key="1">
    <citation type="submission" date="2020-07" db="EMBL/GenBank/DDBJ databases">
        <title>Draft genome and description of Corynebacterium haemomassiliense strain Marseile-Q3615 sp. nov.</title>
        <authorList>
            <person name="Boxberger M."/>
            <person name="La Scola B."/>
        </authorList>
    </citation>
    <scope>NUCLEOTIDE SEQUENCE [LARGE SCALE GENOMIC DNA]</scope>
    <source>
        <strain evidence="8 9">Marseille-Q3615</strain>
    </source>
</reference>
<comment type="similarity">
    <text evidence="1 7">Belongs to the cytochrome P450 family.</text>
</comment>
<evidence type="ECO:0000313" key="8">
    <source>
        <dbReference type="EMBL" id="MBA5243542.1"/>
    </source>
</evidence>
<dbReference type="EMBL" id="JACDTZ010000001">
    <property type="protein sequence ID" value="MBA5243542.1"/>
    <property type="molecule type" value="Genomic_DNA"/>
</dbReference>
<dbReference type="GO" id="GO:0016705">
    <property type="term" value="F:oxidoreductase activity, acting on paired donors, with incorporation or reduction of molecular oxygen"/>
    <property type="evidence" value="ECO:0007669"/>
    <property type="project" value="InterPro"/>
</dbReference>
<keyword evidence="2 7" id="KW-0349">Heme</keyword>
<dbReference type="SUPFAM" id="SSF48264">
    <property type="entry name" value="Cytochrome P450"/>
    <property type="match status" value="1"/>
</dbReference>
<dbReference type="PROSITE" id="PS00086">
    <property type="entry name" value="CYTOCHROME_P450"/>
    <property type="match status" value="1"/>
</dbReference>
<keyword evidence="5 7" id="KW-0408">Iron</keyword>
<comment type="caution">
    <text evidence="8">The sequence shown here is derived from an EMBL/GenBank/DDBJ whole genome shotgun (WGS) entry which is preliminary data.</text>
</comment>
<proteinExistence type="inferred from homology"/>
<dbReference type="RefSeq" id="WP_181888278.1">
    <property type="nucleotide sequence ID" value="NZ_CP170998.1"/>
</dbReference>